<dbReference type="InterPro" id="IPR015943">
    <property type="entry name" value="WD40/YVTN_repeat-like_dom_sf"/>
</dbReference>
<dbReference type="PANTHER" id="PTHR47199:SF2">
    <property type="entry name" value="PHOTOSYSTEM II STABILITY_ASSEMBLY FACTOR HCF136, CHLOROPLASTIC"/>
    <property type="match status" value="1"/>
</dbReference>
<dbReference type="Gene3D" id="2.130.10.10">
    <property type="entry name" value="YVTN repeat-like/Quinoprotein amine dehydrogenase"/>
    <property type="match status" value="2"/>
</dbReference>
<keyword evidence="1" id="KW-0732">Signal</keyword>
<dbReference type="Proteomes" id="UP001059380">
    <property type="component" value="Chromosome"/>
</dbReference>
<dbReference type="EMBL" id="CP093313">
    <property type="protein sequence ID" value="UWZ83499.1"/>
    <property type="molecule type" value="Genomic_DNA"/>
</dbReference>
<protein>
    <recommendedName>
        <fullName evidence="4">Glycosyl hydrolase</fullName>
    </recommendedName>
</protein>
<keyword evidence="3" id="KW-1185">Reference proteome</keyword>
<dbReference type="AlphaFoldDB" id="A0A9J7BLH0"/>
<gene>
    <name evidence="2" type="ORF">MOP44_23400</name>
</gene>
<dbReference type="KEGG" id="orp:MOP44_23400"/>
<evidence type="ECO:0008006" key="4">
    <source>
        <dbReference type="Google" id="ProtNLM"/>
    </source>
</evidence>
<dbReference type="PANTHER" id="PTHR47199">
    <property type="entry name" value="PHOTOSYSTEM II STABILITY/ASSEMBLY FACTOR HCF136, CHLOROPLASTIC"/>
    <property type="match status" value="1"/>
</dbReference>
<sequence>MRTIRLLMSLVLATPVAAQWQMQTSNTTADLRGIHNVGNGVAWASGTNGTVLRTEDGGYVWQTCAIPPGAEKLDFRGIQAFDANTAIVMSSGKGDLSRLYKTTDGCHTWKLIFTNPDKDGFWDALMYEEDDDTIFILGDPVHGKFRLFSQQGENSKFGDNWNGYPISAIPGQAAFAASNSLLVYNLGEGMFSFITGGSKSEIIHEEHGLDVKKGLFSEWSRSSLPFASGDSSGAFSVAARPYEKSEGDKRHAVVVGGDYQQPDATAQTAAYSDDWGYKWSPSQTPPHGYRSSVAYDEKLKTWITVGPNGTDISSDDGKNWRAIHPNAALHEPPDADRNWNAISLPYVVGPKGRIGKLDESALK</sequence>
<organism evidence="2 3">
    <name type="scientific">Occallatibacter riparius</name>
    <dbReference type="NCBI Taxonomy" id="1002689"/>
    <lineage>
        <taxon>Bacteria</taxon>
        <taxon>Pseudomonadati</taxon>
        <taxon>Acidobacteriota</taxon>
        <taxon>Terriglobia</taxon>
        <taxon>Terriglobales</taxon>
        <taxon>Acidobacteriaceae</taxon>
        <taxon>Occallatibacter</taxon>
    </lineage>
</organism>
<dbReference type="RefSeq" id="WP_260792834.1">
    <property type="nucleotide sequence ID" value="NZ_CP093313.1"/>
</dbReference>
<reference evidence="2" key="1">
    <citation type="submission" date="2021-04" db="EMBL/GenBank/DDBJ databases">
        <title>Phylogenetic analysis of Acidobacteriaceae.</title>
        <authorList>
            <person name="Qiu L."/>
            <person name="Zhang Q."/>
        </authorList>
    </citation>
    <scope>NUCLEOTIDE SEQUENCE</scope>
    <source>
        <strain evidence="2">DSM 25168</strain>
    </source>
</reference>
<accession>A0A9J7BLH0</accession>
<evidence type="ECO:0000313" key="3">
    <source>
        <dbReference type="Proteomes" id="UP001059380"/>
    </source>
</evidence>
<feature type="chain" id="PRO_5039931165" description="Glycosyl hydrolase" evidence="1">
    <location>
        <begin position="19"/>
        <end position="363"/>
    </location>
</feature>
<proteinExistence type="predicted"/>
<evidence type="ECO:0000256" key="1">
    <source>
        <dbReference type="SAM" id="SignalP"/>
    </source>
</evidence>
<feature type="signal peptide" evidence="1">
    <location>
        <begin position="1"/>
        <end position="18"/>
    </location>
</feature>
<dbReference type="SUPFAM" id="SSF110296">
    <property type="entry name" value="Oligoxyloglucan reducing end-specific cellobiohydrolase"/>
    <property type="match status" value="1"/>
</dbReference>
<evidence type="ECO:0000313" key="2">
    <source>
        <dbReference type="EMBL" id="UWZ83499.1"/>
    </source>
</evidence>
<name>A0A9J7BLH0_9BACT</name>